<dbReference type="RefSeq" id="WP_253966428.1">
    <property type="nucleotide sequence ID" value="NZ_JAMFTH010000001.1"/>
</dbReference>
<dbReference type="EMBL" id="JAMFTH010000001">
    <property type="protein sequence ID" value="MCP8898138.1"/>
    <property type="molecule type" value="Genomic_DNA"/>
</dbReference>
<comment type="caution">
    <text evidence="2">The sequence shown here is derived from an EMBL/GenBank/DDBJ whole genome shotgun (WGS) entry which is preliminary data.</text>
</comment>
<dbReference type="Proteomes" id="UP001139319">
    <property type="component" value="Unassembled WGS sequence"/>
</dbReference>
<proteinExistence type="predicted"/>
<reference evidence="2" key="1">
    <citation type="submission" date="2022-05" db="EMBL/GenBank/DDBJ databases">
        <authorList>
            <person name="Sun H.-N."/>
        </authorList>
    </citation>
    <scope>NUCLEOTIDE SEQUENCE</scope>
    <source>
        <strain evidence="2">HB14</strain>
    </source>
</reference>
<dbReference type="AlphaFoldDB" id="A0A9X2KST5"/>
<evidence type="ECO:0000256" key="1">
    <source>
        <dbReference type="SAM" id="MobiDB-lite"/>
    </source>
</evidence>
<protein>
    <submittedName>
        <fullName evidence="2">Uncharacterized protein</fullName>
    </submittedName>
</protein>
<name>A0A9X2KST5_9GAMM</name>
<organism evidence="2 3">
    <name type="scientific">Gilvimarinus xylanilyticus</name>
    <dbReference type="NCBI Taxonomy" id="2944139"/>
    <lineage>
        <taxon>Bacteria</taxon>
        <taxon>Pseudomonadati</taxon>
        <taxon>Pseudomonadota</taxon>
        <taxon>Gammaproteobacteria</taxon>
        <taxon>Cellvibrionales</taxon>
        <taxon>Cellvibrionaceae</taxon>
        <taxon>Gilvimarinus</taxon>
    </lineage>
</organism>
<evidence type="ECO:0000313" key="2">
    <source>
        <dbReference type="EMBL" id="MCP8898138.1"/>
    </source>
</evidence>
<evidence type="ECO:0000313" key="3">
    <source>
        <dbReference type="Proteomes" id="UP001139319"/>
    </source>
</evidence>
<feature type="region of interest" description="Disordered" evidence="1">
    <location>
        <begin position="33"/>
        <end position="75"/>
    </location>
</feature>
<sequence>MRLSHKLLLGGAVIILLLYGVYEVVLTPADQNFSTSTPANVEVETSSERKRVKASSSAPEPATEQSRAHRQSRGHDIAVEKDELIQYLQDSANPDEELLLLAMTGQGSANDEARLRDLVHYTSEKAMAMFLLAQFRVDGERVATTEDLEGLKTLAPDNAVVDDLLAEHAYREGNTAKALEHFQNAGQATQNNAYQAKYLDLIGDVYLRRNGYLTVTEYVDIVGFRAAQPVPNLGFVGEVCRENVDNNAWQSACSARGNVMFNHGETLLDRAVGARLVTSYGQGKTDRYRDNIKQNETTLSALSEQLESKITTSGTMIDRAVWQEYISIYEREGELAALQYLVNAL</sequence>
<gene>
    <name evidence="2" type="ORF">M6D89_02365</name>
</gene>
<reference evidence="2" key="2">
    <citation type="submission" date="2023-01" db="EMBL/GenBank/DDBJ databases">
        <title>Gilvimarinus xylanilyticus HB14 isolated from Caulerpa lentillifera aquaculture base in Hainan, China.</title>
        <authorList>
            <person name="Zhang Y.-J."/>
        </authorList>
    </citation>
    <scope>NUCLEOTIDE SEQUENCE</scope>
    <source>
        <strain evidence="2">HB14</strain>
    </source>
</reference>
<accession>A0A9X2KST5</accession>
<keyword evidence="3" id="KW-1185">Reference proteome</keyword>